<feature type="compositionally biased region" description="Gly residues" evidence="1">
    <location>
        <begin position="57"/>
        <end position="68"/>
    </location>
</feature>
<gene>
    <name evidence="3" type="ORF">J2X26_002291</name>
</gene>
<dbReference type="Proteomes" id="UP001239626">
    <property type="component" value="Unassembled WGS sequence"/>
</dbReference>
<name>A0ABU0EFC3_9CELL</name>
<accession>A0ABU0EFC3</accession>
<dbReference type="RefSeq" id="WP_307492362.1">
    <property type="nucleotide sequence ID" value="NZ_JAUSVB010000003.1"/>
</dbReference>
<feature type="region of interest" description="Disordered" evidence="1">
    <location>
        <begin position="47"/>
        <end position="68"/>
    </location>
</feature>
<dbReference type="EMBL" id="JAUSVB010000003">
    <property type="protein sequence ID" value="MDQ0373970.1"/>
    <property type="molecule type" value="Genomic_DNA"/>
</dbReference>
<keyword evidence="2" id="KW-0472">Membrane</keyword>
<evidence type="ECO:0000256" key="2">
    <source>
        <dbReference type="SAM" id="Phobius"/>
    </source>
</evidence>
<evidence type="ECO:0000313" key="3">
    <source>
        <dbReference type="EMBL" id="MDQ0373970.1"/>
    </source>
</evidence>
<organism evidence="3 4">
    <name type="scientific">Cellulomonas humilata</name>
    <dbReference type="NCBI Taxonomy" id="144055"/>
    <lineage>
        <taxon>Bacteria</taxon>
        <taxon>Bacillati</taxon>
        <taxon>Actinomycetota</taxon>
        <taxon>Actinomycetes</taxon>
        <taxon>Micrococcales</taxon>
        <taxon>Cellulomonadaceae</taxon>
        <taxon>Cellulomonas</taxon>
    </lineage>
</organism>
<keyword evidence="4" id="KW-1185">Reference proteome</keyword>
<evidence type="ECO:0000313" key="4">
    <source>
        <dbReference type="Proteomes" id="UP001239626"/>
    </source>
</evidence>
<evidence type="ECO:0000256" key="1">
    <source>
        <dbReference type="SAM" id="MobiDB-lite"/>
    </source>
</evidence>
<sequence>MTTLLEKLADSVSSWGATLAYGEKVTLGSHELVPVALVGFGFGGGEGSGDVPDGTDGATGRGEGSGGGGGGYAVPIGAYVGGPDGLTFRPNVIALIVVSAPLVSAAGVAIAQVVRAFRAR</sequence>
<protein>
    <submittedName>
        <fullName evidence="3">Spore protein YtfJ</fullName>
    </submittedName>
</protein>
<keyword evidence="2" id="KW-1133">Transmembrane helix</keyword>
<comment type="caution">
    <text evidence="3">The sequence shown here is derived from an EMBL/GenBank/DDBJ whole genome shotgun (WGS) entry which is preliminary data.</text>
</comment>
<proteinExistence type="predicted"/>
<reference evidence="3 4" key="1">
    <citation type="submission" date="2023-07" db="EMBL/GenBank/DDBJ databases">
        <title>Sorghum-associated microbial communities from plants grown in Nebraska, USA.</title>
        <authorList>
            <person name="Schachtman D."/>
        </authorList>
    </citation>
    <scope>NUCLEOTIDE SEQUENCE [LARGE SCALE GENOMIC DNA]</scope>
    <source>
        <strain evidence="3 4">BE332</strain>
    </source>
</reference>
<keyword evidence="2" id="KW-0812">Transmembrane</keyword>
<feature type="transmembrane region" description="Helical" evidence="2">
    <location>
        <begin position="92"/>
        <end position="114"/>
    </location>
</feature>